<dbReference type="EMBL" id="JPMD01000001">
    <property type="protein sequence ID" value="KEZ88882.1"/>
    <property type="molecule type" value="Genomic_DNA"/>
</dbReference>
<reference evidence="4 5" key="1">
    <citation type="submission" date="2014-07" db="EMBL/GenBank/DDBJ databases">
        <title>Draft genome of Clostridium sulfidigenes 113A isolated from sediments associated with methane hydrate from Krishna Godavari basin.</title>
        <authorList>
            <person name="Honkalas V.S."/>
            <person name="Dabir A.P."/>
            <person name="Arora P."/>
            <person name="Dhakephalkar P.K."/>
        </authorList>
    </citation>
    <scope>NUCLEOTIDE SEQUENCE [LARGE SCALE GENOMIC DNA]</scope>
    <source>
        <strain evidence="4 5">113A</strain>
    </source>
</reference>
<name>A0A084JIU8_9CLOT</name>
<dbReference type="eggNOG" id="COG3854">
    <property type="taxonomic scope" value="Bacteria"/>
</dbReference>
<dbReference type="InterPro" id="IPR045735">
    <property type="entry name" value="Spore_III_AA_AAA+_ATPase"/>
</dbReference>
<dbReference type="AlphaFoldDB" id="A0A084JIU8"/>
<dbReference type="Proteomes" id="UP000028542">
    <property type="component" value="Unassembled WGS sequence"/>
</dbReference>
<protein>
    <submittedName>
        <fullName evidence="4">Stage III sporulation protein AA</fullName>
    </submittedName>
</protein>
<dbReference type="SUPFAM" id="SSF52540">
    <property type="entry name" value="P-loop containing nucleoside triphosphate hydrolases"/>
    <property type="match status" value="1"/>
</dbReference>
<organism evidence="4 5">
    <name type="scientific">Clostridium sulfidigenes</name>
    <dbReference type="NCBI Taxonomy" id="318464"/>
    <lineage>
        <taxon>Bacteria</taxon>
        <taxon>Bacillati</taxon>
        <taxon>Bacillota</taxon>
        <taxon>Clostridia</taxon>
        <taxon>Eubacteriales</taxon>
        <taxon>Clostridiaceae</taxon>
        <taxon>Clostridium</taxon>
    </lineage>
</organism>
<dbReference type="PANTHER" id="PTHR20953">
    <property type="entry name" value="KINASE-RELATED"/>
    <property type="match status" value="1"/>
</dbReference>
<proteinExistence type="predicted"/>
<evidence type="ECO:0000256" key="2">
    <source>
        <dbReference type="ARBA" id="ARBA00022840"/>
    </source>
</evidence>
<sequence length="305" mass="34127">MITKDVLDILSPSIRNEVINYDHGGKLQEIRLKVNKPLIFISNNKEIRTSYNTKLEDIKIIIQKISSYSIYAFEEEIKQGYITIQGGHRVGICGTCVIEENSLKTIKHISSINIRIAREVKGCSDGILPFIIKDNSILNTIIISPPKCGKTTILRDLSREISNGLSRYGLSGKNVAIIDERSEIGACYRGVPQMDVGIRTDILDNCPKSQGIIMAIRSMAPHLIVCDEIGTYKDMESVVAALNSGVNVITTIHGFSEKDLYNRPVFKEILENKVFQRAVILSNKCGIATIEYIYDFTKGEKVRGW</sequence>
<feature type="domain" description="Stage III sporulation protein AA AAA+ ATPase" evidence="3">
    <location>
        <begin position="5"/>
        <end position="301"/>
    </location>
</feature>
<keyword evidence="5" id="KW-1185">Reference proteome</keyword>
<dbReference type="Gene3D" id="3.40.50.300">
    <property type="entry name" value="P-loop containing nucleotide triphosphate hydrolases"/>
    <property type="match status" value="1"/>
</dbReference>
<dbReference type="InterPro" id="IPR014217">
    <property type="entry name" value="Spore_III_AA"/>
</dbReference>
<dbReference type="GO" id="GO:0005524">
    <property type="term" value="F:ATP binding"/>
    <property type="evidence" value="ECO:0007669"/>
    <property type="project" value="UniProtKB-KW"/>
</dbReference>
<dbReference type="PANTHER" id="PTHR20953:SF3">
    <property type="entry name" value="P-LOOP CONTAINING NUCLEOSIDE TRIPHOSPHATE HYDROLASES SUPERFAMILY PROTEIN"/>
    <property type="match status" value="1"/>
</dbReference>
<dbReference type="RefSeq" id="WP_035129350.1">
    <property type="nucleotide sequence ID" value="NZ_JPMD01000001.1"/>
</dbReference>
<dbReference type="Pfam" id="PF19568">
    <property type="entry name" value="Spore_III_AA"/>
    <property type="match status" value="1"/>
</dbReference>
<dbReference type="STRING" id="318464.IO99_01610"/>
<keyword evidence="2" id="KW-0067">ATP-binding</keyword>
<accession>A0A084JIU8</accession>
<evidence type="ECO:0000256" key="1">
    <source>
        <dbReference type="ARBA" id="ARBA00022741"/>
    </source>
</evidence>
<gene>
    <name evidence="4" type="ORF">IO99_01610</name>
</gene>
<dbReference type="NCBIfam" id="TIGR02858">
    <property type="entry name" value="spore_III_AA"/>
    <property type="match status" value="1"/>
</dbReference>
<comment type="caution">
    <text evidence="4">The sequence shown here is derived from an EMBL/GenBank/DDBJ whole genome shotgun (WGS) entry which is preliminary data.</text>
</comment>
<evidence type="ECO:0000313" key="4">
    <source>
        <dbReference type="EMBL" id="KEZ88882.1"/>
    </source>
</evidence>
<dbReference type="InterPro" id="IPR027417">
    <property type="entry name" value="P-loop_NTPase"/>
</dbReference>
<evidence type="ECO:0000313" key="5">
    <source>
        <dbReference type="Proteomes" id="UP000028542"/>
    </source>
</evidence>
<keyword evidence="1" id="KW-0547">Nucleotide-binding</keyword>
<evidence type="ECO:0000259" key="3">
    <source>
        <dbReference type="Pfam" id="PF19568"/>
    </source>
</evidence>